<reference evidence="11 12" key="1">
    <citation type="journal article" date="2014" name="World J. Microbiol. Biotechnol.">
        <title>Biodiversity and physiological characteristics of Antarctic and Arctic lichens-associated bacteria.</title>
        <authorList>
            <person name="Lee Y.M."/>
            <person name="Kim E.H."/>
            <person name="Lee H.K."/>
            <person name="Hong S.G."/>
        </authorList>
    </citation>
    <scope>NUCLEOTIDE SEQUENCE [LARGE SCALE GENOMIC DNA]</scope>
    <source>
        <strain evidence="11 12">PAMC 26569</strain>
    </source>
</reference>
<keyword evidence="4" id="KW-1003">Cell membrane</keyword>
<evidence type="ECO:0000259" key="10">
    <source>
        <dbReference type="PROSITE" id="PS50850"/>
    </source>
</evidence>
<dbReference type="KEGG" id="lck:HN018_13085"/>
<keyword evidence="8 9" id="KW-0472">Membrane</keyword>
<feature type="transmembrane region" description="Helical" evidence="9">
    <location>
        <begin position="75"/>
        <end position="93"/>
    </location>
</feature>
<evidence type="ECO:0000256" key="9">
    <source>
        <dbReference type="SAM" id="Phobius"/>
    </source>
</evidence>
<dbReference type="PANTHER" id="PTHR43528">
    <property type="entry name" value="ALPHA-KETOGLUTARATE PERMEASE"/>
    <property type="match status" value="1"/>
</dbReference>
<gene>
    <name evidence="11" type="ORF">HN018_13085</name>
</gene>
<sequence>MRIIAAAVFGNALEWYDFTIYAFLAPIIGRQFFPKSTDTVALLATFAVFGIGFVARPLGGVLIGFVGDRAGRKPALLLTIMLMAVGTVAIGLLPGYASIGLAAPALLVLARAFQGFSAGGEWGSSASFLVEWAPAEKRGLIGSCHTGSIFIGQLVGTGVAASLTTLLGSASMESWGWRVPFLLGALIGPLGLLARRRIDETPVFLRISQSSASAASIAATRMPIRTMMFAFCFVAVQSVSIYVFLAYFPTFLQRNLGWTPSLSLWSTALATIATGIAVVGSGFLSDRIGRKPALLFSCSVFLLLSYPLVWLMLHVHSIFLGIAVQVILSANCGLFIGSMTTALVEMFPTRRRLTGLNTAYNLASMVFGGFAPFIATGLISLTGQAIAVTYYVILGALVSLPAVLMFRETAGQPLD</sequence>
<feature type="domain" description="Major facilitator superfamily (MFS) profile" evidence="10">
    <location>
        <begin position="3"/>
        <end position="410"/>
    </location>
</feature>
<keyword evidence="3" id="KW-0813">Transport</keyword>
<dbReference type="AlphaFoldDB" id="A0A6M8HRF3"/>
<dbReference type="Proteomes" id="UP000500767">
    <property type="component" value="Chromosome"/>
</dbReference>
<feature type="transmembrane region" description="Helical" evidence="9">
    <location>
        <begin position="228"/>
        <end position="250"/>
    </location>
</feature>
<feature type="transmembrane region" description="Helical" evidence="9">
    <location>
        <begin position="385"/>
        <end position="406"/>
    </location>
</feature>
<dbReference type="GO" id="GO:0015293">
    <property type="term" value="F:symporter activity"/>
    <property type="evidence" value="ECO:0007669"/>
    <property type="project" value="UniProtKB-KW"/>
</dbReference>
<feature type="transmembrane region" description="Helical" evidence="9">
    <location>
        <begin position="262"/>
        <end position="284"/>
    </location>
</feature>
<dbReference type="Pfam" id="PF00083">
    <property type="entry name" value="Sugar_tr"/>
    <property type="match status" value="1"/>
</dbReference>
<dbReference type="PROSITE" id="PS00217">
    <property type="entry name" value="SUGAR_TRANSPORT_2"/>
    <property type="match status" value="1"/>
</dbReference>
<feature type="transmembrane region" description="Helical" evidence="9">
    <location>
        <begin position="12"/>
        <end position="33"/>
    </location>
</feature>
<dbReference type="FunFam" id="1.20.1250.20:FF:000001">
    <property type="entry name" value="Dicarboxylate MFS transporter"/>
    <property type="match status" value="1"/>
</dbReference>
<keyword evidence="12" id="KW-1185">Reference proteome</keyword>
<dbReference type="Gene3D" id="1.20.1250.20">
    <property type="entry name" value="MFS general substrate transporter like domains"/>
    <property type="match status" value="2"/>
</dbReference>
<dbReference type="GO" id="GO:0005886">
    <property type="term" value="C:plasma membrane"/>
    <property type="evidence" value="ECO:0007669"/>
    <property type="project" value="UniProtKB-SubCell"/>
</dbReference>
<comment type="subcellular location">
    <subcellularLocation>
        <location evidence="1">Cell membrane</location>
        <topology evidence="1">Multi-pass membrane protein</topology>
    </subcellularLocation>
</comment>
<evidence type="ECO:0000313" key="12">
    <source>
        <dbReference type="Proteomes" id="UP000500767"/>
    </source>
</evidence>
<keyword evidence="7 9" id="KW-1133">Transmembrane helix</keyword>
<keyword evidence="5 9" id="KW-0812">Transmembrane</keyword>
<evidence type="ECO:0000256" key="5">
    <source>
        <dbReference type="ARBA" id="ARBA00022692"/>
    </source>
</evidence>
<feature type="transmembrane region" description="Helical" evidence="9">
    <location>
        <begin position="319"/>
        <end position="347"/>
    </location>
</feature>
<dbReference type="SUPFAM" id="SSF103473">
    <property type="entry name" value="MFS general substrate transporter"/>
    <property type="match status" value="1"/>
</dbReference>
<evidence type="ECO:0000256" key="7">
    <source>
        <dbReference type="ARBA" id="ARBA00022989"/>
    </source>
</evidence>
<dbReference type="EMBL" id="CP053708">
    <property type="protein sequence ID" value="QKE90847.1"/>
    <property type="molecule type" value="Genomic_DNA"/>
</dbReference>
<dbReference type="Pfam" id="PF07690">
    <property type="entry name" value="MFS_1"/>
    <property type="match status" value="1"/>
</dbReference>
<accession>A0A6M8HRF3</accession>
<name>A0A6M8HRF3_9PROT</name>
<evidence type="ECO:0000256" key="3">
    <source>
        <dbReference type="ARBA" id="ARBA00022448"/>
    </source>
</evidence>
<dbReference type="PROSITE" id="PS00216">
    <property type="entry name" value="SUGAR_TRANSPORT_1"/>
    <property type="match status" value="1"/>
</dbReference>
<dbReference type="PANTHER" id="PTHR43528:SF1">
    <property type="entry name" value="ALPHA-KETOGLUTARATE PERMEASE"/>
    <property type="match status" value="1"/>
</dbReference>
<dbReference type="InterPro" id="IPR011701">
    <property type="entry name" value="MFS"/>
</dbReference>
<feature type="transmembrane region" description="Helical" evidence="9">
    <location>
        <begin position="175"/>
        <end position="194"/>
    </location>
</feature>
<feature type="transmembrane region" description="Helical" evidence="9">
    <location>
        <begin position="359"/>
        <end position="379"/>
    </location>
</feature>
<dbReference type="InterPro" id="IPR005828">
    <property type="entry name" value="MFS_sugar_transport-like"/>
</dbReference>
<keyword evidence="6" id="KW-0769">Symport</keyword>
<evidence type="ECO:0000256" key="6">
    <source>
        <dbReference type="ARBA" id="ARBA00022847"/>
    </source>
</evidence>
<comment type="similarity">
    <text evidence="2">Belongs to the major facilitator superfamily. Metabolite:H+ Symporter (MHS) family (TC 2.A.1.6) family.</text>
</comment>
<feature type="transmembrane region" description="Helical" evidence="9">
    <location>
        <begin position="39"/>
        <end position="63"/>
    </location>
</feature>
<evidence type="ECO:0000313" key="11">
    <source>
        <dbReference type="EMBL" id="QKE90847.1"/>
    </source>
</evidence>
<dbReference type="InterPro" id="IPR051084">
    <property type="entry name" value="H+-coupled_symporters"/>
</dbReference>
<dbReference type="InterPro" id="IPR036259">
    <property type="entry name" value="MFS_trans_sf"/>
</dbReference>
<evidence type="ECO:0000256" key="4">
    <source>
        <dbReference type="ARBA" id="ARBA00022475"/>
    </source>
</evidence>
<dbReference type="RefSeq" id="WP_171836272.1">
    <property type="nucleotide sequence ID" value="NZ_CP053708.1"/>
</dbReference>
<evidence type="ECO:0000256" key="1">
    <source>
        <dbReference type="ARBA" id="ARBA00004651"/>
    </source>
</evidence>
<protein>
    <submittedName>
        <fullName evidence="11">MFS transporter</fullName>
    </submittedName>
</protein>
<organism evidence="11 12">
    <name type="scientific">Lichenicola cladoniae</name>
    <dbReference type="NCBI Taxonomy" id="1484109"/>
    <lineage>
        <taxon>Bacteria</taxon>
        <taxon>Pseudomonadati</taxon>
        <taxon>Pseudomonadota</taxon>
        <taxon>Alphaproteobacteria</taxon>
        <taxon>Acetobacterales</taxon>
        <taxon>Acetobacteraceae</taxon>
        <taxon>Lichenicola</taxon>
    </lineage>
</organism>
<dbReference type="InterPro" id="IPR005829">
    <property type="entry name" value="Sugar_transporter_CS"/>
</dbReference>
<evidence type="ECO:0000256" key="8">
    <source>
        <dbReference type="ARBA" id="ARBA00023136"/>
    </source>
</evidence>
<dbReference type="InterPro" id="IPR020846">
    <property type="entry name" value="MFS_dom"/>
</dbReference>
<evidence type="ECO:0000256" key="2">
    <source>
        <dbReference type="ARBA" id="ARBA00008240"/>
    </source>
</evidence>
<feature type="transmembrane region" description="Helical" evidence="9">
    <location>
        <begin position="293"/>
        <end position="313"/>
    </location>
</feature>
<dbReference type="PROSITE" id="PS50850">
    <property type="entry name" value="MFS"/>
    <property type="match status" value="1"/>
</dbReference>
<proteinExistence type="inferred from homology"/>